<sequence length="82" mass="9406">MGTLFFHVSKIRVVVTDATEIPNGVCSARRVRTRISHYIIQLGEIAELFPDGKERRYWGSSQSRCKNTRYSDLSWFPGVTGR</sequence>
<organism evidence="1 2">
    <name type="scientific">Linum trigynum</name>
    <dbReference type="NCBI Taxonomy" id="586398"/>
    <lineage>
        <taxon>Eukaryota</taxon>
        <taxon>Viridiplantae</taxon>
        <taxon>Streptophyta</taxon>
        <taxon>Embryophyta</taxon>
        <taxon>Tracheophyta</taxon>
        <taxon>Spermatophyta</taxon>
        <taxon>Magnoliopsida</taxon>
        <taxon>eudicotyledons</taxon>
        <taxon>Gunneridae</taxon>
        <taxon>Pentapetalae</taxon>
        <taxon>rosids</taxon>
        <taxon>fabids</taxon>
        <taxon>Malpighiales</taxon>
        <taxon>Linaceae</taxon>
        <taxon>Linum</taxon>
    </lineage>
</organism>
<proteinExistence type="predicted"/>
<name>A0AAV2GT28_9ROSI</name>
<keyword evidence="2" id="KW-1185">Reference proteome</keyword>
<dbReference type="AlphaFoldDB" id="A0AAV2GT28"/>
<protein>
    <submittedName>
        <fullName evidence="1">Uncharacterized protein</fullName>
    </submittedName>
</protein>
<dbReference type="Proteomes" id="UP001497516">
    <property type="component" value="Chromosome 9"/>
</dbReference>
<gene>
    <name evidence="1" type="ORF">LTRI10_LOCUS53062</name>
</gene>
<reference evidence="1 2" key="1">
    <citation type="submission" date="2024-04" db="EMBL/GenBank/DDBJ databases">
        <authorList>
            <person name="Fracassetti M."/>
        </authorList>
    </citation>
    <scope>NUCLEOTIDE SEQUENCE [LARGE SCALE GENOMIC DNA]</scope>
</reference>
<evidence type="ECO:0000313" key="2">
    <source>
        <dbReference type="Proteomes" id="UP001497516"/>
    </source>
</evidence>
<dbReference type="EMBL" id="OZ034822">
    <property type="protein sequence ID" value="CAL1413864.1"/>
    <property type="molecule type" value="Genomic_DNA"/>
</dbReference>
<evidence type="ECO:0000313" key="1">
    <source>
        <dbReference type="EMBL" id="CAL1413864.1"/>
    </source>
</evidence>
<accession>A0AAV2GT28</accession>